<dbReference type="GO" id="GO:0005524">
    <property type="term" value="F:ATP binding"/>
    <property type="evidence" value="ECO:0007669"/>
    <property type="project" value="UniProtKB-KW"/>
</dbReference>
<dbReference type="Pfam" id="PF00672">
    <property type="entry name" value="HAMP"/>
    <property type="match status" value="1"/>
</dbReference>
<dbReference type="InterPro" id="IPR004358">
    <property type="entry name" value="Sig_transdc_His_kin-like_C"/>
</dbReference>
<evidence type="ECO:0000259" key="15">
    <source>
        <dbReference type="PROSITE" id="PS50109"/>
    </source>
</evidence>
<dbReference type="PANTHER" id="PTHR45528">
    <property type="entry name" value="SENSOR HISTIDINE KINASE CPXA"/>
    <property type="match status" value="1"/>
</dbReference>
<evidence type="ECO:0000256" key="6">
    <source>
        <dbReference type="ARBA" id="ARBA00022679"/>
    </source>
</evidence>
<proteinExistence type="predicted"/>
<dbReference type="RefSeq" id="WP_213167502.1">
    <property type="nucleotide sequence ID" value="NZ_CP058559.1"/>
</dbReference>
<evidence type="ECO:0000256" key="12">
    <source>
        <dbReference type="ARBA" id="ARBA00023012"/>
    </source>
</evidence>
<comment type="catalytic activity">
    <reaction evidence="1">
        <text>ATP + protein L-histidine = ADP + protein N-phospho-L-histidine.</text>
        <dbReference type="EC" id="2.7.13.3"/>
    </reaction>
</comment>
<dbReference type="SMART" id="SM00387">
    <property type="entry name" value="HATPase_c"/>
    <property type="match status" value="1"/>
</dbReference>
<dbReference type="InterPro" id="IPR003594">
    <property type="entry name" value="HATPase_dom"/>
</dbReference>
<dbReference type="PANTHER" id="PTHR45528:SF1">
    <property type="entry name" value="SENSOR HISTIDINE KINASE CPXA"/>
    <property type="match status" value="1"/>
</dbReference>
<name>A0A7G9W577_ALKCA</name>
<evidence type="ECO:0000256" key="14">
    <source>
        <dbReference type="SAM" id="Phobius"/>
    </source>
</evidence>
<keyword evidence="9 17" id="KW-0418">Kinase</keyword>
<accession>A0A7G9W577</accession>
<feature type="transmembrane region" description="Helical" evidence="14">
    <location>
        <begin position="12"/>
        <end position="33"/>
    </location>
</feature>
<dbReference type="GO" id="GO:0000155">
    <property type="term" value="F:phosphorelay sensor kinase activity"/>
    <property type="evidence" value="ECO:0007669"/>
    <property type="project" value="InterPro"/>
</dbReference>
<dbReference type="FunFam" id="1.10.287.130:FF:000001">
    <property type="entry name" value="Two-component sensor histidine kinase"/>
    <property type="match status" value="1"/>
</dbReference>
<protein>
    <recommendedName>
        <fullName evidence="3">histidine kinase</fullName>
        <ecNumber evidence="3">2.7.13.3</ecNumber>
    </recommendedName>
</protein>
<feature type="domain" description="Histidine kinase" evidence="15">
    <location>
        <begin position="260"/>
        <end position="471"/>
    </location>
</feature>
<evidence type="ECO:0000256" key="2">
    <source>
        <dbReference type="ARBA" id="ARBA00004651"/>
    </source>
</evidence>
<dbReference type="Gene3D" id="6.10.340.10">
    <property type="match status" value="1"/>
</dbReference>
<dbReference type="CDD" id="cd00082">
    <property type="entry name" value="HisKA"/>
    <property type="match status" value="1"/>
</dbReference>
<evidence type="ECO:0000256" key="10">
    <source>
        <dbReference type="ARBA" id="ARBA00022840"/>
    </source>
</evidence>
<dbReference type="Gene3D" id="3.30.565.10">
    <property type="entry name" value="Histidine kinase-like ATPase, C-terminal domain"/>
    <property type="match status" value="1"/>
</dbReference>
<dbReference type="InterPro" id="IPR003661">
    <property type="entry name" value="HisK_dim/P_dom"/>
</dbReference>
<dbReference type="CDD" id="cd06225">
    <property type="entry name" value="HAMP"/>
    <property type="match status" value="1"/>
</dbReference>
<dbReference type="Gene3D" id="1.10.287.130">
    <property type="match status" value="1"/>
</dbReference>
<dbReference type="CDD" id="cd00075">
    <property type="entry name" value="HATPase"/>
    <property type="match status" value="1"/>
</dbReference>
<keyword evidence="7 14" id="KW-0812">Transmembrane</keyword>
<dbReference type="InterPro" id="IPR036097">
    <property type="entry name" value="HisK_dim/P_sf"/>
</dbReference>
<evidence type="ECO:0000256" key="13">
    <source>
        <dbReference type="ARBA" id="ARBA00023136"/>
    </source>
</evidence>
<reference evidence="17 18" key="1">
    <citation type="submission" date="2020-07" db="EMBL/GenBank/DDBJ databases">
        <title>Alkalicella. sp. LB2 genome.</title>
        <authorList>
            <person name="Postec A."/>
            <person name="Quemeneur M."/>
        </authorList>
    </citation>
    <scope>NUCLEOTIDE SEQUENCE [LARGE SCALE GENOMIC DNA]</scope>
    <source>
        <strain evidence="17 18">LB2</strain>
    </source>
</reference>
<dbReference type="GO" id="GO:0005886">
    <property type="term" value="C:plasma membrane"/>
    <property type="evidence" value="ECO:0007669"/>
    <property type="project" value="UniProtKB-SubCell"/>
</dbReference>
<comment type="subcellular location">
    <subcellularLocation>
        <location evidence="2">Cell membrane</location>
        <topology evidence="2">Multi-pass membrane protein</topology>
    </subcellularLocation>
</comment>
<feature type="transmembrane region" description="Helical" evidence="14">
    <location>
        <begin position="180"/>
        <end position="199"/>
    </location>
</feature>
<dbReference type="PRINTS" id="PR00344">
    <property type="entry name" value="BCTRLSENSOR"/>
</dbReference>
<dbReference type="Proteomes" id="UP000516160">
    <property type="component" value="Chromosome"/>
</dbReference>
<evidence type="ECO:0000313" key="18">
    <source>
        <dbReference type="Proteomes" id="UP000516160"/>
    </source>
</evidence>
<evidence type="ECO:0000313" key="17">
    <source>
        <dbReference type="EMBL" id="QNO13839.1"/>
    </source>
</evidence>
<dbReference type="InterPro" id="IPR036890">
    <property type="entry name" value="HATPase_C_sf"/>
</dbReference>
<dbReference type="AlphaFoldDB" id="A0A7G9W577"/>
<dbReference type="KEGG" id="acae:HYG86_03195"/>
<keyword evidence="6" id="KW-0808">Transferase</keyword>
<dbReference type="Pfam" id="PF02518">
    <property type="entry name" value="HATPase_c"/>
    <property type="match status" value="1"/>
</dbReference>
<evidence type="ECO:0000256" key="4">
    <source>
        <dbReference type="ARBA" id="ARBA00022475"/>
    </source>
</evidence>
<evidence type="ECO:0000256" key="11">
    <source>
        <dbReference type="ARBA" id="ARBA00022989"/>
    </source>
</evidence>
<keyword evidence="8" id="KW-0547">Nucleotide-binding</keyword>
<dbReference type="EC" id="2.7.13.3" evidence="3"/>
<dbReference type="SMART" id="SM00304">
    <property type="entry name" value="HAMP"/>
    <property type="match status" value="1"/>
</dbReference>
<dbReference type="InterPro" id="IPR050398">
    <property type="entry name" value="HssS/ArlS-like"/>
</dbReference>
<keyword evidence="13 14" id="KW-0472">Membrane</keyword>
<dbReference type="InterPro" id="IPR003660">
    <property type="entry name" value="HAMP_dom"/>
</dbReference>
<evidence type="ECO:0000259" key="16">
    <source>
        <dbReference type="PROSITE" id="PS50885"/>
    </source>
</evidence>
<dbReference type="Pfam" id="PF00512">
    <property type="entry name" value="HisKA"/>
    <property type="match status" value="1"/>
</dbReference>
<evidence type="ECO:0000256" key="8">
    <source>
        <dbReference type="ARBA" id="ARBA00022741"/>
    </source>
</evidence>
<keyword evidence="18" id="KW-1185">Reference proteome</keyword>
<dbReference type="PROSITE" id="PS50885">
    <property type="entry name" value="HAMP"/>
    <property type="match status" value="1"/>
</dbReference>
<evidence type="ECO:0000256" key="3">
    <source>
        <dbReference type="ARBA" id="ARBA00012438"/>
    </source>
</evidence>
<gene>
    <name evidence="17" type="ORF">HYG86_03195</name>
</gene>
<keyword evidence="5" id="KW-0597">Phosphoprotein</keyword>
<dbReference type="SUPFAM" id="SSF55874">
    <property type="entry name" value="ATPase domain of HSP90 chaperone/DNA topoisomerase II/histidine kinase"/>
    <property type="match status" value="1"/>
</dbReference>
<keyword evidence="12" id="KW-0902">Two-component regulatory system</keyword>
<keyword evidence="10" id="KW-0067">ATP-binding</keyword>
<sequence>MFKRSFFSKLIVIYAGILTLILMLMSGFLNYAFQRFYYIDEFRRLENTAIEFADVYEQYNIGQLGILEFQVSVRTFTRSTNSVVLVVAPDGKIVFNSNSLVSGIAPHMGRLSSLDESLKPQLNRSLKDQTVREVWRSNITGESALNLFLPLKYNDEVVGAMVVSQPSHDINQVVSSINKLIWFVGAIGSIITVFILYFVSKNFTRPITKINKAALSMASGTFIKVYLDNEDELGQLASSFNYMGEQLAKQEEHRREFLTTVSHELRTPLTSILGFIQGMLDGVIEKDEQDHYLKITVKEIKRIISLTNDLLDLERIKQGQVELHKDYFSVVDLIKECLSQLNPLFKERSIGFEIDCPNELVIVGDRNRLKQVFMNLLDNGIRHANTKIDVEIRYCGRDVQIEISDDGPGISPEDAPHLFERFYKADKSRTSKGSGAGLGLSIAKHLVVLHGGSLKLEPSDSGAIFKVTLNK</sequence>
<dbReference type="InterPro" id="IPR005467">
    <property type="entry name" value="His_kinase_dom"/>
</dbReference>
<dbReference type="SUPFAM" id="SSF47384">
    <property type="entry name" value="Homodimeric domain of signal transducing histidine kinase"/>
    <property type="match status" value="1"/>
</dbReference>
<evidence type="ECO:0000256" key="1">
    <source>
        <dbReference type="ARBA" id="ARBA00000085"/>
    </source>
</evidence>
<keyword evidence="4" id="KW-1003">Cell membrane</keyword>
<keyword evidence="11 14" id="KW-1133">Transmembrane helix</keyword>
<evidence type="ECO:0000256" key="7">
    <source>
        <dbReference type="ARBA" id="ARBA00022692"/>
    </source>
</evidence>
<evidence type="ECO:0000256" key="5">
    <source>
        <dbReference type="ARBA" id="ARBA00022553"/>
    </source>
</evidence>
<dbReference type="EMBL" id="CP058559">
    <property type="protein sequence ID" value="QNO13839.1"/>
    <property type="molecule type" value="Genomic_DNA"/>
</dbReference>
<dbReference type="FunFam" id="3.30.565.10:FF:000006">
    <property type="entry name" value="Sensor histidine kinase WalK"/>
    <property type="match status" value="1"/>
</dbReference>
<organism evidence="17 18">
    <name type="scientific">Alkalicella caledoniensis</name>
    <dbReference type="NCBI Taxonomy" id="2731377"/>
    <lineage>
        <taxon>Bacteria</taxon>
        <taxon>Bacillati</taxon>
        <taxon>Bacillota</taxon>
        <taxon>Clostridia</taxon>
        <taxon>Eubacteriales</taxon>
        <taxon>Proteinivoracaceae</taxon>
        <taxon>Alkalicella</taxon>
    </lineage>
</organism>
<dbReference type="SUPFAM" id="SSF158472">
    <property type="entry name" value="HAMP domain-like"/>
    <property type="match status" value="1"/>
</dbReference>
<feature type="domain" description="HAMP" evidence="16">
    <location>
        <begin position="201"/>
        <end position="252"/>
    </location>
</feature>
<dbReference type="SMART" id="SM00388">
    <property type="entry name" value="HisKA"/>
    <property type="match status" value="1"/>
</dbReference>
<evidence type="ECO:0000256" key="9">
    <source>
        <dbReference type="ARBA" id="ARBA00022777"/>
    </source>
</evidence>
<dbReference type="PROSITE" id="PS50109">
    <property type="entry name" value="HIS_KIN"/>
    <property type="match status" value="1"/>
</dbReference>